<dbReference type="Pfam" id="PF09107">
    <property type="entry name" value="WHD_3rd_SelB"/>
    <property type="match status" value="1"/>
</dbReference>
<dbReference type="CDD" id="cd04171">
    <property type="entry name" value="SelB"/>
    <property type="match status" value="1"/>
</dbReference>
<keyword evidence="4" id="KW-0547">Nucleotide-binding</keyword>
<dbReference type="GO" id="GO:0003746">
    <property type="term" value="F:translation elongation factor activity"/>
    <property type="evidence" value="ECO:0007669"/>
    <property type="project" value="UniProtKB-KW"/>
</dbReference>
<dbReference type="InterPro" id="IPR009000">
    <property type="entry name" value="Transl_B-barrel_sf"/>
</dbReference>
<dbReference type="SUPFAM" id="SSF50447">
    <property type="entry name" value="Translation proteins"/>
    <property type="match status" value="1"/>
</dbReference>
<dbReference type="SUPFAM" id="SSF46785">
    <property type="entry name" value="Winged helix' DNA-binding domain"/>
    <property type="match status" value="3"/>
</dbReference>
<comment type="function">
    <text evidence="7">Translation factor necessary for the incorporation of selenocysteine into proteins. It probably replaces EF-Tu for the insertion of selenocysteine directed by the UGA codon. SelB binds GTP and GDP.</text>
</comment>
<dbReference type="InterPro" id="IPR009001">
    <property type="entry name" value="Transl_elong_EF1A/Init_IF2_C"/>
</dbReference>
<name>A0ABX0WSW0_9BURK</name>
<evidence type="ECO:0000259" key="9">
    <source>
        <dbReference type="PROSITE" id="PS51722"/>
    </source>
</evidence>
<dbReference type="InterPro" id="IPR000795">
    <property type="entry name" value="T_Tr_GTP-bd_dom"/>
</dbReference>
<dbReference type="Pfam" id="PF00009">
    <property type="entry name" value="GTP_EFTU"/>
    <property type="match status" value="1"/>
</dbReference>
<keyword evidence="3" id="KW-0963">Cytoplasm</keyword>
<dbReference type="PRINTS" id="PR00315">
    <property type="entry name" value="ELONGATNFCT"/>
</dbReference>
<sequence>MESSASMIVGTAGHIDHGKTALVRALTGVNTDRLDDEKQRGITITLGYAYTPLVNGDVLGFVDVPGHENLVHTMVAGATGIDYALLVVAADDGIMPQTHEHVAILSLLGLKRGSVVINKADRADPEAIQQLKNDLQQLLQHTFLADALYFETDSLSGQGIEALKAHLEDQAMAVAQRHSQGLFRLAVDRVFTLEGQGTVLTGTVHSGQIAVQDDQSHLRLMPQNKAVRIRSIHAQNTPSPVAKAGQRCALNIAGIAKEEIERGNWIADSRCFVPSTHIDVRLELLAYGDTTLKTWTPVHVHVGAAHYVAHVVPLSQDLIRSNQTAFAQLVFDEPVCVMPGDRFIVRNAQAKLTIGGGQVLDANAPDRKRRSLARLAWLDAVETYLDGKGIAPLLRQAPYGLDQSFLHRLTATEPTQLELPAESLWVSAPRSSTAQVLIHNNAWEQLLARIETVLAETHERYPDEPGVEAARLRRMVAPRAPDSLWFGALHELLQRQRLALNGPWYRLSGHTVSFSPKEEAIALQLIRLCHEGRYNPPWVRDMAQTLEVPEDELRALGRKLVRQGVVYQVVRDLYYHRDAILELAARLAELAEPNGVKAAEFRDSLALGRKRTIQILEFFERIGYTRRLRDKHLIRPGNTVFNQTTLERGLDS</sequence>
<dbReference type="Pfam" id="PF09106">
    <property type="entry name" value="WHD_2nd_SelB"/>
    <property type="match status" value="1"/>
</dbReference>
<dbReference type="SUPFAM" id="SSF50465">
    <property type="entry name" value="EF-Tu/eEF-1alpha/eIF2-gamma C-terminal domain"/>
    <property type="match status" value="1"/>
</dbReference>
<evidence type="ECO:0000256" key="5">
    <source>
        <dbReference type="ARBA" id="ARBA00022917"/>
    </source>
</evidence>
<dbReference type="InterPro" id="IPR048931">
    <property type="entry name" value="WHD_2nd_SelB_bact"/>
</dbReference>
<dbReference type="InterPro" id="IPR057335">
    <property type="entry name" value="Beta-barrel_SelB"/>
</dbReference>
<comment type="subcellular location">
    <subcellularLocation>
        <location evidence="1">Cytoplasm</location>
    </subcellularLocation>
</comment>
<organism evidence="10 11">
    <name type="scientific">Paenalcaligenes hominis</name>
    <dbReference type="NCBI Taxonomy" id="643674"/>
    <lineage>
        <taxon>Bacteria</taxon>
        <taxon>Pseudomonadati</taxon>
        <taxon>Pseudomonadota</taxon>
        <taxon>Betaproteobacteria</taxon>
        <taxon>Burkholderiales</taxon>
        <taxon>Alcaligenaceae</taxon>
        <taxon>Paenalcaligenes</taxon>
    </lineage>
</organism>
<dbReference type="InterPro" id="IPR015190">
    <property type="entry name" value="Elong_fac_SelB-wing-hlx_typ-2"/>
</dbReference>
<keyword evidence="6" id="KW-0342">GTP-binding</keyword>
<dbReference type="Gene3D" id="1.10.10.10">
    <property type="entry name" value="Winged helix-like DNA-binding domain superfamily/Winged helix DNA-binding domain"/>
    <property type="match status" value="3"/>
</dbReference>
<evidence type="ECO:0000256" key="7">
    <source>
        <dbReference type="ARBA" id="ARBA00025526"/>
    </source>
</evidence>
<evidence type="ECO:0000313" key="11">
    <source>
        <dbReference type="Proteomes" id="UP000783934"/>
    </source>
</evidence>
<protein>
    <recommendedName>
        <fullName evidence="2">Selenocysteine-specific elongation factor</fullName>
    </recommendedName>
    <alternativeName>
        <fullName evidence="8">SelB translation factor</fullName>
    </alternativeName>
</protein>
<dbReference type="InterPro" id="IPR031157">
    <property type="entry name" value="G_TR_CS"/>
</dbReference>
<dbReference type="CDD" id="cd03696">
    <property type="entry name" value="SelB_II"/>
    <property type="match status" value="1"/>
</dbReference>
<evidence type="ECO:0000256" key="4">
    <source>
        <dbReference type="ARBA" id="ARBA00022741"/>
    </source>
</evidence>
<dbReference type="InterPro" id="IPR015191">
    <property type="entry name" value="SelB_WHD4"/>
</dbReference>
<dbReference type="Pfam" id="PF25461">
    <property type="entry name" value="Beta-barrel_SelB"/>
    <property type="match status" value="1"/>
</dbReference>
<evidence type="ECO:0000256" key="1">
    <source>
        <dbReference type="ARBA" id="ARBA00004496"/>
    </source>
</evidence>
<dbReference type="Pfam" id="PF21214">
    <property type="entry name" value="WHD_2nd_SelB_bact"/>
    <property type="match status" value="1"/>
</dbReference>
<dbReference type="InterPro" id="IPR004161">
    <property type="entry name" value="EFTu-like_2"/>
</dbReference>
<keyword evidence="10" id="KW-0251">Elongation factor</keyword>
<dbReference type="Proteomes" id="UP000783934">
    <property type="component" value="Unassembled WGS sequence"/>
</dbReference>
<dbReference type="Pfam" id="PF03144">
    <property type="entry name" value="GTP_EFTU_D2"/>
    <property type="match status" value="1"/>
</dbReference>
<dbReference type="InterPro" id="IPR050055">
    <property type="entry name" value="EF-Tu_GTPase"/>
</dbReference>
<dbReference type="Gene3D" id="2.40.30.10">
    <property type="entry name" value="Translation factors"/>
    <property type="match status" value="1"/>
</dbReference>
<comment type="caution">
    <text evidence="10">The sequence shown here is derived from an EMBL/GenBank/DDBJ whole genome shotgun (WGS) entry which is preliminary data.</text>
</comment>
<evidence type="ECO:0000256" key="3">
    <source>
        <dbReference type="ARBA" id="ARBA00022490"/>
    </source>
</evidence>
<evidence type="ECO:0000313" key="10">
    <source>
        <dbReference type="EMBL" id="NJB65854.1"/>
    </source>
</evidence>
<dbReference type="PANTHER" id="PTHR43721:SF11">
    <property type="entry name" value="SELENOCYSTEINE-SPECIFIC ELONGATION FACTOR"/>
    <property type="match status" value="1"/>
</dbReference>
<evidence type="ECO:0000256" key="2">
    <source>
        <dbReference type="ARBA" id="ARBA00015953"/>
    </source>
</evidence>
<feature type="domain" description="Tr-type G" evidence="9">
    <location>
        <begin position="4"/>
        <end position="177"/>
    </location>
</feature>
<dbReference type="EMBL" id="JAATIZ010000004">
    <property type="protein sequence ID" value="NJB65854.1"/>
    <property type="molecule type" value="Genomic_DNA"/>
</dbReference>
<keyword evidence="5" id="KW-0648">Protein biosynthesis</keyword>
<dbReference type="NCBIfam" id="TIGR00475">
    <property type="entry name" value="selB"/>
    <property type="match status" value="1"/>
</dbReference>
<dbReference type="InterPro" id="IPR004535">
    <property type="entry name" value="Transl_elong_SelB"/>
</dbReference>
<dbReference type="InterPro" id="IPR036390">
    <property type="entry name" value="WH_DNA-bd_sf"/>
</dbReference>
<proteinExistence type="predicted"/>
<evidence type="ECO:0000256" key="8">
    <source>
        <dbReference type="ARBA" id="ARBA00031615"/>
    </source>
</evidence>
<reference evidence="10 11" key="1">
    <citation type="submission" date="2020-03" db="EMBL/GenBank/DDBJ databases">
        <title>Genomic Encyclopedia of Type Strains, Phase IV (KMG-IV): sequencing the most valuable type-strain genomes for metagenomic binning, comparative biology and taxonomic classification.</title>
        <authorList>
            <person name="Goeker M."/>
        </authorList>
    </citation>
    <scope>NUCLEOTIDE SEQUENCE [LARGE SCALE GENOMIC DNA]</scope>
    <source>
        <strain evidence="10 11">DSM 26613</strain>
    </source>
</reference>
<dbReference type="PROSITE" id="PS00301">
    <property type="entry name" value="G_TR_1"/>
    <property type="match status" value="1"/>
</dbReference>
<dbReference type="PROSITE" id="PS51722">
    <property type="entry name" value="G_TR_2"/>
    <property type="match status" value="1"/>
</dbReference>
<gene>
    <name evidence="10" type="ORF">GGR41_002109</name>
</gene>
<evidence type="ECO:0000256" key="6">
    <source>
        <dbReference type="ARBA" id="ARBA00023134"/>
    </source>
</evidence>
<dbReference type="CDD" id="cd15491">
    <property type="entry name" value="selB_III"/>
    <property type="match status" value="1"/>
</dbReference>
<dbReference type="Gene3D" id="3.40.50.300">
    <property type="entry name" value="P-loop containing nucleotide triphosphate hydrolases"/>
    <property type="match status" value="1"/>
</dbReference>
<keyword evidence="11" id="KW-1185">Reference proteome</keyword>
<dbReference type="SUPFAM" id="SSF52540">
    <property type="entry name" value="P-loop containing nucleoside triphosphate hydrolases"/>
    <property type="match status" value="1"/>
</dbReference>
<dbReference type="PANTHER" id="PTHR43721">
    <property type="entry name" value="ELONGATION FACTOR TU-RELATED"/>
    <property type="match status" value="1"/>
</dbReference>
<accession>A0ABX0WSW0</accession>
<dbReference type="InterPro" id="IPR027417">
    <property type="entry name" value="P-loop_NTPase"/>
</dbReference>
<dbReference type="InterPro" id="IPR036388">
    <property type="entry name" value="WH-like_DNA-bd_sf"/>
</dbReference>